<reference evidence="2 3" key="1">
    <citation type="journal article" date="2012" name="BMC Genomics">
        <title>Comparative genomic analysis and phylogenetic position of Theileria equi.</title>
        <authorList>
            <person name="Kappmeyer L.S."/>
            <person name="Thiagarajan M."/>
            <person name="Herndon D.R."/>
            <person name="Ramsay J.D."/>
            <person name="Caler E."/>
            <person name="Djikeng A."/>
            <person name="Gillespie J.J."/>
            <person name="Lau A.O."/>
            <person name="Roalson E.H."/>
            <person name="Silva J.C."/>
            <person name="Silva M.G."/>
            <person name="Suarez C.E."/>
            <person name="Ueti M.W."/>
            <person name="Nene V.M."/>
            <person name="Mealey R.H."/>
            <person name="Knowles D.P."/>
            <person name="Brayton K.A."/>
        </authorList>
    </citation>
    <scope>NUCLEOTIDE SEQUENCE [LARGE SCALE GENOMIC DNA]</scope>
    <source>
        <strain evidence="2 3">WA</strain>
    </source>
</reference>
<feature type="region of interest" description="Disordered" evidence="1">
    <location>
        <begin position="398"/>
        <end position="420"/>
    </location>
</feature>
<organism evidence="2 3">
    <name type="scientific">Theileria equi strain WA</name>
    <dbReference type="NCBI Taxonomy" id="1537102"/>
    <lineage>
        <taxon>Eukaryota</taxon>
        <taxon>Sar</taxon>
        <taxon>Alveolata</taxon>
        <taxon>Apicomplexa</taxon>
        <taxon>Aconoidasida</taxon>
        <taxon>Piroplasmida</taxon>
        <taxon>Theileriidae</taxon>
        <taxon>Theileria</taxon>
    </lineage>
</organism>
<feature type="region of interest" description="Disordered" evidence="1">
    <location>
        <begin position="436"/>
        <end position="484"/>
    </location>
</feature>
<proteinExistence type="predicted"/>
<dbReference type="VEuPathDB" id="PiroplasmaDB:BEWA_023650"/>
<dbReference type="KEGG" id="beq:BEWA_023650"/>
<feature type="compositionally biased region" description="Basic and acidic residues" evidence="1">
    <location>
        <begin position="398"/>
        <end position="411"/>
    </location>
</feature>
<protein>
    <submittedName>
        <fullName evidence="2">Uncharacterized protein</fullName>
    </submittedName>
</protein>
<dbReference type="eggNOG" id="ENOG502QWUR">
    <property type="taxonomic scope" value="Eukaryota"/>
</dbReference>
<name>L0AWW8_THEEQ</name>
<gene>
    <name evidence="2" type="ORF">BEWA_023650</name>
</gene>
<dbReference type="Proteomes" id="UP000031512">
    <property type="component" value="Chromosome 1"/>
</dbReference>
<dbReference type="EMBL" id="CP001669">
    <property type="protein sequence ID" value="AFZ79516.1"/>
    <property type="molecule type" value="Genomic_DNA"/>
</dbReference>
<sequence length="530" mass="58162">MSAEQTCTNGTHVDIDISKTAVGGKYKDACDNTINVENEENKPEKGYKKYTHSFSSNCSIKNINHNGTKQNGFPLTETVEYNKGVAVYYLSYDATNALPLIVGLEKSTGTDNYYYYKKDSYSLISNQWTGEDPEITEEHQLPEKLKEIIKNLTTVIILRVDHVKNNTYFASGDTSPPPTINETLKIEVTGPSPIHKIYEKYTHTPVTAGSNIRLLSTKTSSKNIPFDPPVYEKKYSEAYVYFWEWDKTFSNPLLIQLGDGNTSVYYTYYSGSNSWRNPGNITDSNLKDKLNEQNCEKNDAHVIDISKTSDGPYECPSCNYKQISVTEMTSTYGYYLHVVSNGYISRLKNGGAEQAGIKLPKDANQVFVFCSPKTSGNPLLIGLSATSDQSNVWYQRIKDPDTWSGVPKDRQPTGQDDEDGEISGLLQEIDKEIKQGLGSQSNGDGGGSDSAGESGAQDEELEARNSHSGSGEESGAGHGSDGSQNTFQQILGFITSHYGKISGGLGATGGLIGLGIWKGPSILARLITRL</sequence>
<evidence type="ECO:0000313" key="3">
    <source>
        <dbReference type="Proteomes" id="UP000031512"/>
    </source>
</evidence>
<dbReference type="AlphaFoldDB" id="L0AWW8"/>
<dbReference type="GeneID" id="15807142"/>
<evidence type="ECO:0000313" key="2">
    <source>
        <dbReference type="EMBL" id="AFZ79516.1"/>
    </source>
</evidence>
<accession>L0AWW8</accession>
<evidence type="ECO:0000256" key="1">
    <source>
        <dbReference type="SAM" id="MobiDB-lite"/>
    </source>
</evidence>
<keyword evidence="3" id="KW-1185">Reference proteome</keyword>
<dbReference type="RefSeq" id="XP_004829182.1">
    <property type="nucleotide sequence ID" value="XM_004829125.1"/>
</dbReference>